<dbReference type="Proteomes" id="UP000031950">
    <property type="component" value="Unassembled WGS sequence"/>
</dbReference>
<comment type="caution">
    <text evidence="1">The sequence shown here is derived from an EMBL/GenBank/DDBJ whole genome shotgun (WGS) entry which is preliminary data.</text>
</comment>
<keyword evidence="2" id="KW-1185">Reference proteome</keyword>
<dbReference type="AlphaFoldDB" id="A0A0C2W539"/>
<name>A0A0C2W539_9BACL</name>
<sequence length="73" mass="8659">MSQPNTPFRRYYLPFRGMFDPCPPIGPKVYVVPPNVLTGFQPPDYPQFPPLEALRKGTLWEPFFDYYESPYRK</sequence>
<dbReference type="InterPro" id="IPR020256">
    <property type="entry name" value="Spore_coat_CotJA"/>
</dbReference>
<dbReference type="OrthoDB" id="2376696at2"/>
<dbReference type="STRING" id="135826.KP77_12130"/>
<proteinExistence type="predicted"/>
<keyword evidence="1" id="KW-0946">Virion</keyword>
<organism evidence="1 2">
    <name type="scientific">Jeotgalibacillus alimentarius</name>
    <dbReference type="NCBI Taxonomy" id="135826"/>
    <lineage>
        <taxon>Bacteria</taxon>
        <taxon>Bacillati</taxon>
        <taxon>Bacillota</taxon>
        <taxon>Bacilli</taxon>
        <taxon>Bacillales</taxon>
        <taxon>Caryophanaceae</taxon>
        <taxon>Jeotgalibacillus</taxon>
    </lineage>
</organism>
<evidence type="ECO:0000313" key="1">
    <source>
        <dbReference type="EMBL" id="KIL51701.1"/>
    </source>
</evidence>
<reference evidence="1 2" key="1">
    <citation type="submission" date="2015-01" db="EMBL/GenBank/DDBJ databases">
        <title>Genome sequence of Jeotgalibacillus alimentarius.</title>
        <authorList>
            <person name="Goh K.M."/>
            <person name="Chan K.-G."/>
            <person name="Yaakop A.S."/>
            <person name="Ee R."/>
            <person name="Gan H.M."/>
            <person name="Chan C.S."/>
        </authorList>
    </citation>
    <scope>NUCLEOTIDE SEQUENCE [LARGE SCALE GENOMIC DNA]</scope>
    <source>
        <strain evidence="1 2">YKJ-13</strain>
    </source>
</reference>
<keyword evidence="1" id="KW-0167">Capsid protein</keyword>
<gene>
    <name evidence="1" type="ORF">KP77_12130</name>
</gene>
<dbReference type="Pfam" id="PF11007">
    <property type="entry name" value="CotJA"/>
    <property type="match status" value="1"/>
</dbReference>
<dbReference type="EMBL" id="JXRQ01000015">
    <property type="protein sequence ID" value="KIL51701.1"/>
    <property type="molecule type" value="Genomic_DNA"/>
</dbReference>
<protein>
    <submittedName>
        <fullName evidence="1">Spore coat protein JA</fullName>
    </submittedName>
</protein>
<dbReference type="RefSeq" id="WP_041121779.1">
    <property type="nucleotide sequence ID" value="NZ_JXRQ01000015.1"/>
</dbReference>
<accession>A0A0C2W539</accession>
<evidence type="ECO:0000313" key="2">
    <source>
        <dbReference type="Proteomes" id="UP000031950"/>
    </source>
</evidence>